<reference evidence="4" key="1">
    <citation type="journal article" date="2019" name="Int. J. Syst. Evol. Microbiol.">
        <title>The Global Catalogue of Microorganisms (GCM) 10K type strain sequencing project: providing services to taxonomists for standard genome sequencing and annotation.</title>
        <authorList>
            <consortium name="The Broad Institute Genomics Platform"/>
            <consortium name="The Broad Institute Genome Sequencing Center for Infectious Disease"/>
            <person name="Wu L."/>
            <person name="Ma J."/>
        </authorList>
    </citation>
    <scope>NUCLEOTIDE SEQUENCE [LARGE SCALE GENOMIC DNA]</scope>
    <source>
        <strain evidence="4">DFY28</strain>
    </source>
</reference>
<evidence type="ECO:0000256" key="1">
    <source>
        <dbReference type="SAM" id="Phobius"/>
    </source>
</evidence>
<feature type="transmembrane region" description="Helical" evidence="1">
    <location>
        <begin position="12"/>
        <end position="33"/>
    </location>
</feature>
<proteinExistence type="predicted"/>
<dbReference type="Pfam" id="PF00092">
    <property type="entry name" value="VWA"/>
    <property type="match status" value="1"/>
</dbReference>
<dbReference type="Gene3D" id="3.40.50.410">
    <property type="entry name" value="von Willebrand factor, type A domain"/>
    <property type="match status" value="1"/>
</dbReference>
<evidence type="ECO:0000259" key="2">
    <source>
        <dbReference type="PROSITE" id="PS50234"/>
    </source>
</evidence>
<keyword evidence="1" id="KW-0472">Membrane</keyword>
<dbReference type="InterPro" id="IPR002035">
    <property type="entry name" value="VWF_A"/>
</dbReference>
<evidence type="ECO:0000313" key="4">
    <source>
        <dbReference type="Proteomes" id="UP001597237"/>
    </source>
</evidence>
<protein>
    <submittedName>
        <fullName evidence="3">VWA domain-containing protein</fullName>
    </submittedName>
</protein>
<dbReference type="RefSeq" id="WP_377283213.1">
    <property type="nucleotide sequence ID" value="NZ_JBHRSI010000008.1"/>
</dbReference>
<dbReference type="Pfam" id="PF13400">
    <property type="entry name" value="Tad"/>
    <property type="match status" value="1"/>
</dbReference>
<dbReference type="Proteomes" id="UP001597237">
    <property type="component" value="Unassembled WGS sequence"/>
</dbReference>
<keyword evidence="4" id="KW-1185">Reference proteome</keyword>
<keyword evidence="1" id="KW-1133">Transmembrane helix</keyword>
<dbReference type="InterPro" id="IPR036465">
    <property type="entry name" value="vWFA_dom_sf"/>
</dbReference>
<sequence>MDWRALWRDQSGATALITGVALLLIACAAMTVFDLGNVQSQKMKLQDMVDAATLAAAKVGEGDDAAAIKAGDDYLKAHLPQGVYKDLVVQFFPGDKTVRATATAGIDPYFLNMFLNGPVDVAVDSEVVRQVDGALEVALVLDVTGSMKGSKIDSLKEAADALVKKITKVKDADVKIGVVPFSTYVNVGAKRRNEPWLSGTEDQVTTTAGGCRTIKSKTECKKSVTEVCTKYNDGVPYEGKCTTCTKYETTVYDPPIEDCWEPSTSTKKWQGCVRSPPYPANVQDKTSTVYPAQFGTCAPELTPLTDKLGPVESAIKSLKDGGNTYIPAGLAWGWNLLSPTAPFTEAAPYDPQNKKPRKALVLMTDGANTLQPRANGTHEDKIPAPLADQYTAELCENIKKAKIEVYTVGFQIDDAAAHEMLLKCASSSGHYFKAESSEDLIKAFEAIGASLENLRISR</sequence>
<organism evidence="3 4">
    <name type="scientific">Phenylobacterium terrae</name>
    <dbReference type="NCBI Taxonomy" id="2665495"/>
    <lineage>
        <taxon>Bacteria</taxon>
        <taxon>Pseudomonadati</taxon>
        <taxon>Pseudomonadota</taxon>
        <taxon>Alphaproteobacteria</taxon>
        <taxon>Caulobacterales</taxon>
        <taxon>Caulobacteraceae</taxon>
        <taxon>Phenylobacterium</taxon>
    </lineage>
</organism>
<accession>A0ABW4N1I1</accession>
<dbReference type="InterPro" id="IPR028087">
    <property type="entry name" value="Tad_N"/>
</dbReference>
<feature type="domain" description="VWFA" evidence="2">
    <location>
        <begin position="136"/>
        <end position="447"/>
    </location>
</feature>
<evidence type="ECO:0000313" key="3">
    <source>
        <dbReference type="EMBL" id="MFD1783593.1"/>
    </source>
</evidence>
<dbReference type="CDD" id="cd00198">
    <property type="entry name" value="vWFA"/>
    <property type="match status" value="1"/>
</dbReference>
<keyword evidence="1" id="KW-0812">Transmembrane</keyword>
<comment type="caution">
    <text evidence="3">The sequence shown here is derived from an EMBL/GenBank/DDBJ whole genome shotgun (WGS) entry which is preliminary data.</text>
</comment>
<gene>
    <name evidence="3" type="ORF">ACFSC0_09335</name>
</gene>
<dbReference type="PROSITE" id="PS50234">
    <property type="entry name" value="VWFA"/>
    <property type="match status" value="1"/>
</dbReference>
<name>A0ABW4N1I1_9CAUL</name>
<dbReference type="EMBL" id="JBHUEY010000001">
    <property type="protein sequence ID" value="MFD1783593.1"/>
    <property type="molecule type" value="Genomic_DNA"/>
</dbReference>
<dbReference type="SMART" id="SM00327">
    <property type="entry name" value="VWA"/>
    <property type="match status" value="1"/>
</dbReference>
<dbReference type="PROSITE" id="PS51257">
    <property type="entry name" value="PROKAR_LIPOPROTEIN"/>
    <property type="match status" value="1"/>
</dbReference>
<dbReference type="SUPFAM" id="SSF53300">
    <property type="entry name" value="vWA-like"/>
    <property type="match status" value="1"/>
</dbReference>